<accession>A0ABW4WGW3</accession>
<dbReference type="InterPro" id="IPR005325">
    <property type="entry name" value="DUF308_memb"/>
</dbReference>
<feature type="transmembrane region" description="Helical" evidence="1">
    <location>
        <begin position="178"/>
        <end position="200"/>
    </location>
</feature>
<feature type="transmembrane region" description="Helical" evidence="1">
    <location>
        <begin position="237"/>
        <end position="259"/>
    </location>
</feature>
<keyword evidence="1" id="KW-0812">Transmembrane</keyword>
<name>A0ABW4WGW3_9HYPH</name>
<feature type="transmembrane region" description="Helical" evidence="1">
    <location>
        <begin position="124"/>
        <end position="147"/>
    </location>
</feature>
<evidence type="ECO:0000256" key="1">
    <source>
        <dbReference type="SAM" id="Phobius"/>
    </source>
</evidence>
<organism evidence="2 3">
    <name type="scientific">Mesorhizobium calcicola</name>
    <dbReference type="NCBI Taxonomy" id="1300310"/>
    <lineage>
        <taxon>Bacteria</taxon>
        <taxon>Pseudomonadati</taxon>
        <taxon>Pseudomonadota</taxon>
        <taxon>Alphaproteobacteria</taxon>
        <taxon>Hyphomicrobiales</taxon>
        <taxon>Phyllobacteriaceae</taxon>
        <taxon>Mesorhizobium</taxon>
    </lineage>
</organism>
<evidence type="ECO:0000313" key="2">
    <source>
        <dbReference type="EMBL" id="MFD2055826.1"/>
    </source>
</evidence>
<sequence>MSRKIELPILQENSPDREINCEVALEPAFEELAAASQARGWTAQETAATLLRIAKAHADRLEVIVDTDGFWRRASSISLDAAAEVFRDAMRQTVKRYSLWYLVEGVLLVAAGILAVIFPMISSVAVVVLLGWLLIISGALQGISLVGAGHVPHFWLQLISVILAVMIGLLFLRHPGNGLLTITLLLIVFFMIEGISKVVFALTIRPFPNWGWVLGSGLIGILLSLILWIRIPLTAVWLIGLLLGIELISVGAATAYLAWQVRKS</sequence>
<evidence type="ECO:0000313" key="3">
    <source>
        <dbReference type="Proteomes" id="UP001597349"/>
    </source>
</evidence>
<dbReference type="PANTHER" id="PTHR34989:SF1">
    <property type="entry name" value="PROTEIN HDED"/>
    <property type="match status" value="1"/>
</dbReference>
<feature type="transmembrane region" description="Helical" evidence="1">
    <location>
        <begin position="212"/>
        <end position="231"/>
    </location>
</feature>
<dbReference type="InterPro" id="IPR052712">
    <property type="entry name" value="Acid_resist_chaperone_HdeD"/>
</dbReference>
<dbReference type="EMBL" id="JBHUGY010000034">
    <property type="protein sequence ID" value="MFD2055826.1"/>
    <property type="molecule type" value="Genomic_DNA"/>
</dbReference>
<reference evidence="3" key="1">
    <citation type="journal article" date="2019" name="Int. J. Syst. Evol. Microbiol.">
        <title>The Global Catalogue of Microorganisms (GCM) 10K type strain sequencing project: providing services to taxonomists for standard genome sequencing and annotation.</title>
        <authorList>
            <consortium name="The Broad Institute Genomics Platform"/>
            <consortium name="The Broad Institute Genome Sequencing Center for Infectious Disease"/>
            <person name="Wu L."/>
            <person name="Ma J."/>
        </authorList>
    </citation>
    <scope>NUCLEOTIDE SEQUENCE [LARGE SCALE GENOMIC DNA]</scope>
    <source>
        <strain evidence="3">CGMCC 1.16226</strain>
    </source>
</reference>
<dbReference type="Pfam" id="PF03729">
    <property type="entry name" value="DUF308"/>
    <property type="match status" value="1"/>
</dbReference>
<keyword evidence="3" id="KW-1185">Reference proteome</keyword>
<comment type="caution">
    <text evidence="2">The sequence shown here is derived from an EMBL/GenBank/DDBJ whole genome shotgun (WGS) entry which is preliminary data.</text>
</comment>
<feature type="transmembrane region" description="Helical" evidence="1">
    <location>
        <begin position="99"/>
        <end position="118"/>
    </location>
</feature>
<proteinExistence type="predicted"/>
<dbReference type="Proteomes" id="UP001597349">
    <property type="component" value="Unassembled WGS sequence"/>
</dbReference>
<dbReference type="PANTHER" id="PTHR34989">
    <property type="entry name" value="PROTEIN HDED"/>
    <property type="match status" value="1"/>
</dbReference>
<gene>
    <name evidence="2" type="ORF">ACFSQT_23005</name>
</gene>
<dbReference type="RefSeq" id="WP_379022428.1">
    <property type="nucleotide sequence ID" value="NZ_JBHUGY010000034.1"/>
</dbReference>
<keyword evidence="1" id="KW-1133">Transmembrane helix</keyword>
<protein>
    <submittedName>
        <fullName evidence="2">HdeD family acid-resistance protein</fullName>
    </submittedName>
</protein>
<keyword evidence="1" id="KW-0472">Membrane</keyword>
<feature type="transmembrane region" description="Helical" evidence="1">
    <location>
        <begin position="154"/>
        <end position="172"/>
    </location>
</feature>